<dbReference type="Gene3D" id="1.10.10.60">
    <property type="entry name" value="Homeodomain-like"/>
    <property type="match status" value="2"/>
</dbReference>
<dbReference type="Proteomes" id="UP000255082">
    <property type="component" value="Unassembled WGS sequence"/>
</dbReference>
<dbReference type="PROSITE" id="PS00041">
    <property type="entry name" value="HTH_ARAC_FAMILY_1"/>
    <property type="match status" value="1"/>
</dbReference>
<dbReference type="InterPro" id="IPR018060">
    <property type="entry name" value="HTH_AraC"/>
</dbReference>
<dbReference type="AlphaFoldDB" id="A0A378WRU4"/>
<keyword evidence="2" id="KW-0238">DNA-binding</keyword>
<feature type="domain" description="HTH araC/xylS-type" evidence="4">
    <location>
        <begin position="239"/>
        <end position="337"/>
    </location>
</feature>
<dbReference type="SMART" id="SM00342">
    <property type="entry name" value="HTH_ARAC"/>
    <property type="match status" value="1"/>
</dbReference>
<reference evidence="5 6" key="1">
    <citation type="submission" date="2018-06" db="EMBL/GenBank/DDBJ databases">
        <authorList>
            <consortium name="Pathogen Informatics"/>
            <person name="Doyle S."/>
        </authorList>
    </citation>
    <scope>NUCLEOTIDE SEQUENCE [LARGE SCALE GENOMIC DNA]</scope>
    <source>
        <strain evidence="5 6">NCTC13184</strain>
    </source>
</reference>
<dbReference type="InterPro" id="IPR032783">
    <property type="entry name" value="AraC_lig"/>
</dbReference>
<dbReference type="EMBL" id="UGRU01000001">
    <property type="protein sequence ID" value="SUA43325.1"/>
    <property type="molecule type" value="Genomic_DNA"/>
</dbReference>
<keyword evidence="1" id="KW-0805">Transcription regulation</keyword>
<evidence type="ECO:0000256" key="1">
    <source>
        <dbReference type="ARBA" id="ARBA00023015"/>
    </source>
</evidence>
<dbReference type="PROSITE" id="PS01124">
    <property type="entry name" value="HTH_ARAC_FAMILY_2"/>
    <property type="match status" value="1"/>
</dbReference>
<gene>
    <name evidence="5" type="ORF">NCTC13184_02688</name>
</gene>
<evidence type="ECO:0000259" key="4">
    <source>
        <dbReference type="PROSITE" id="PS01124"/>
    </source>
</evidence>
<dbReference type="InterPro" id="IPR009057">
    <property type="entry name" value="Homeodomain-like_sf"/>
</dbReference>
<dbReference type="Pfam" id="PF12833">
    <property type="entry name" value="HTH_18"/>
    <property type="match status" value="1"/>
</dbReference>
<dbReference type="InterPro" id="IPR018062">
    <property type="entry name" value="HTH_AraC-typ_CS"/>
</dbReference>
<evidence type="ECO:0000256" key="3">
    <source>
        <dbReference type="ARBA" id="ARBA00023163"/>
    </source>
</evidence>
<dbReference type="SUPFAM" id="SSF46689">
    <property type="entry name" value="Homeodomain-like"/>
    <property type="match status" value="2"/>
</dbReference>
<accession>A0A378WRU4</accession>
<protein>
    <submittedName>
        <fullName evidence="5">Transcriptional activator FtrA</fullName>
    </submittedName>
</protein>
<keyword evidence="3" id="KW-0804">Transcription</keyword>
<evidence type="ECO:0000313" key="6">
    <source>
        <dbReference type="Proteomes" id="UP000255082"/>
    </source>
</evidence>
<dbReference type="InterPro" id="IPR050204">
    <property type="entry name" value="AraC_XylS_family_regulators"/>
</dbReference>
<name>A0A378WRU4_9NOCA</name>
<dbReference type="PANTHER" id="PTHR46796:SF13">
    <property type="entry name" value="HTH-TYPE TRANSCRIPTIONAL ACTIVATOR RHAS"/>
    <property type="match status" value="1"/>
</dbReference>
<dbReference type="PANTHER" id="PTHR46796">
    <property type="entry name" value="HTH-TYPE TRANSCRIPTIONAL ACTIVATOR RHAS-RELATED"/>
    <property type="match status" value="1"/>
</dbReference>
<evidence type="ECO:0000313" key="5">
    <source>
        <dbReference type="EMBL" id="SUA43325.1"/>
    </source>
</evidence>
<dbReference type="GO" id="GO:0043565">
    <property type="term" value="F:sequence-specific DNA binding"/>
    <property type="evidence" value="ECO:0007669"/>
    <property type="project" value="InterPro"/>
</dbReference>
<organism evidence="5 6">
    <name type="scientific">Nocardia africana</name>
    <dbReference type="NCBI Taxonomy" id="134964"/>
    <lineage>
        <taxon>Bacteria</taxon>
        <taxon>Bacillati</taxon>
        <taxon>Actinomycetota</taxon>
        <taxon>Actinomycetes</taxon>
        <taxon>Mycobacteriales</taxon>
        <taxon>Nocardiaceae</taxon>
        <taxon>Nocardia</taxon>
    </lineage>
</organism>
<evidence type="ECO:0000256" key="2">
    <source>
        <dbReference type="ARBA" id="ARBA00023125"/>
    </source>
</evidence>
<dbReference type="Pfam" id="PF12852">
    <property type="entry name" value="Cupin_6"/>
    <property type="match status" value="1"/>
</dbReference>
<sequence>MIVHDFPGCRRPAGAGNPVAALAAIRDRRGMDALADLLDGPRARGAFVMRSLLDPPWSLRIQDRAPLTVVVVTRGYAYLVPDDDDPIRLEEGAVAILRGPDPYTVADEPSTPPQAIVHPGQTTTTPDGELLCETWDLGVRSWGTNAAGTTALLTGTYEVAGTVSDRLLRALPPRAVLDGHEVDERLLGLLVDESGRDVPGQASVLDRLLDLLTIAALRTWFARAEAPQWYSAYADPVVGQALRLLEHNPAHDWTVAELAATVGASRAALARRFTELVGDPPIAYLTEWRLARAADLLRGTDATIESIARQVGYGTAFSLSAAFKRRYGVSPGMHRRTEPLAGEAERDAGAGG</sequence>
<proteinExistence type="predicted"/>
<dbReference type="GO" id="GO:0003700">
    <property type="term" value="F:DNA-binding transcription factor activity"/>
    <property type="evidence" value="ECO:0007669"/>
    <property type="project" value="InterPro"/>
</dbReference>